<keyword evidence="3" id="KW-1185">Reference proteome</keyword>
<protein>
    <recommendedName>
        <fullName evidence="4">Transposase</fullName>
    </recommendedName>
</protein>
<proteinExistence type="predicted"/>
<evidence type="ECO:0000313" key="3">
    <source>
        <dbReference type="Proteomes" id="UP000538196"/>
    </source>
</evidence>
<organism evidence="2 3">
    <name type="scientific">Leifsonia aquatica</name>
    <name type="common">Corynebacterium aquaticum</name>
    <dbReference type="NCBI Taxonomy" id="144185"/>
    <lineage>
        <taxon>Bacteria</taxon>
        <taxon>Bacillati</taxon>
        <taxon>Actinomycetota</taxon>
        <taxon>Actinomycetes</taxon>
        <taxon>Micrococcales</taxon>
        <taxon>Microbacteriaceae</taxon>
        <taxon>Leifsonia</taxon>
    </lineage>
</organism>
<dbReference type="AlphaFoldDB" id="A0A7W4UXF8"/>
<accession>A0A7W4UXF8</accession>
<evidence type="ECO:0000256" key="1">
    <source>
        <dbReference type="SAM" id="MobiDB-lite"/>
    </source>
</evidence>
<gene>
    <name evidence="2" type="ORF">FHX33_002281</name>
</gene>
<sequence length="278" mass="31195">MPAAGVVGTKLVCDYKKNEFGQQSAYAEADIIMVDGSWYVKWMSQELVNATKEYRQKLEALNAGIDRRALSKEARAALKGKRKALETNYVAQLESREEYRLKPHGLPDADGYQRFTYPKPGYMAFDPATGERVPPSKLPKLPSSVSIPIDVGVSTENSTGEQPPAALKWWQKFPHATPLHQRWYGMRSMVESFNKVLKGARYENLGDPGKRSGRGFAFQYLVSTLMAVSANIRKIAKFFEKDAKRQFGGPLPRTRRRKTATGTALERREASPPPDPPQ</sequence>
<dbReference type="EMBL" id="JACHVP010000002">
    <property type="protein sequence ID" value="MBB2967518.1"/>
    <property type="molecule type" value="Genomic_DNA"/>
</dbReference>
<dbReference type="RefSeq" id="WP_155829019.1">
    <property type="nucleotide sequence ID" value="NZ_JACHVP010000002.1"/>
</dbReference>
<name>A0A7W4UXF8_LEIAQ</name>
<comment type="caution">
    <text evidence="2">The sequence shown here is derived from an EMBL/GenBank/DDBJ whole genome shotgun (WGS) entry which is preliminary data.</text>
</comment>
<feature type="region of interest" description="Disordered" evidence="1">
    <location>
        <begin position="246"/>
        <end position="278"/>
    </location>
</feature>
<reference evidence="2 3" key="1">
    <citation type="submission" date="2020-08" db="EMBL/GenBank/DDBJ databases">
        <title>Sequencing the genomes of 1000 actinobacteria strains.</title>
        <authorList>
            <person name="Klenk H.-P."/>
        </authorList>
    </citation>
    <scope>NUCLEOTIDE SEQUENCE [LARGE SCALE GENOMIC DNA]</scope>
    <source>
        <strain evidence="2 3">DSM 20146</strain>
    </source>
</reference>
<evidence type="ECO:0008006" key="4">
    <source>
        <dbReference type="Google" id="ProtNLM"/>
    </source>
</evidence>
<evidence type="ECO:0000313" key="2">
    <source>
        <dbReference type="EMBL" id="MBB2967518.1"/>
    </source>
</evidence>
<dbReference type="Proteomes" id="UP000538196">
    <property type="component" value="Unassembled WGS sequence"/>
</dbReference>